<proteinExistence type="predicted"/>
<organism evidence="3 4">
    <name type="scientific">Orbilia oligospora</name>
    <name type="common">Nematode-trapping fungus</name>
    <name type="synonym">Arthrobotrys oligospora</name>
    <dbReference type="NCBI Taxonomy" id="2813651"/>
    <lineage>
        <taxon>Eukaryota</taxon>
        <taxon>Fungi</taxon>
        <taxon>Dikarya</taxon>
        <taxon>Ascomycota</taxon>
        <taxon>Pezizomycotina</taxon>
        <taxon>Orbiliomycetes</taxon>
        <taxon>Orbiliales</taxon>
        <taxon>Orbiliaceae</taxon>
        <taxon>Orbilia</taxon>
    </lineage>
</organism>
<evidence type="ECO:0000313" key="4">
    <source>
        <dbReference type="Proteomes" id="UP000472727"/>
    </source>
</evidence>
<evidence type="ECO:0000256" key="1">
    <source>
        <dbReference type="SAM" id="MobiDB-lite"/>
    </source>
</evidence>
<dbReference type="AlphaFoldDB" id="A0A7C8QZN1"/>
<comment type="caution">
    <text evidence="3">The sequence shown here is derived from an EMBL/GenBank/DDBJ whole genome shotgun (WGS) entry which is preliminary data.</text>
</comment>
<evidence type="ECO:0000313" key="3">
    <source>
        <dbReference type="EMBL" id="KAF3226293.1"/>
    </source>
</evidence>
<keyword evidence="2" id="KW-1133">Transmembrane helix</keyword>
<keyword evidence="2" id="KW-0812">Transmembrane</keyword>
<feature type="region of interest" description="Disordered" evidence="1">
    <location>
        <begin position="345"/>
        <end position="376"/>
    </location>
</feature>
<name>A0A7C8QZN1_ORBOL</name>
<feature type="transmembrane region" description="Helical" evidence="2">
    <location>
        <begin position="49"/>
        <end position="69"/>
    </location>
</feature>
<dbReference type="EMBL" id="WIWS01000011">
    <property type="protein sequence ID" value="KAF3226293.1"/>
    <property type="molecule type" value="Genomic_DNA"/>
</dbReference>
<dbReference type="Proteomes" id="UP000472727">
    <property type="component" value="Unassembled WGS sequence"/>
</dbReference>
<keyword evidence="2" id="KW-0472">Membrane</keyword>
<reference evidence="3 4" key="1">
    <citation type="submission" date="2019-06" db="EMBL/GenBank/DDBJ databases">
        <authorList>
            <person name="Palmer J.M."/>
        </authorList>
    </citation>
    <scope>NUCLEOTIDE SEQUENCE [LARGE SCALE GENOMIC DNA]</scope>
    <source>
        <strain evidence="3 4">TWF106</strain>
    </source>
</reference>
<protein>
    <submittedName>
        <fullName evidence="3">Uncharacterized protein</fullName>
    </submittedName>
</protein>
<accession>A0A7C8QZN1</accession>
<sequence length="634" mass="71183">MFTTPAISSSTNFLHFLTRETKTTGSNKRSNTNDRLENGRIKWLSPHRALVATIVLTILTAICQIAVALERTERALSHFTLRIEVQILKVELEEKRKQMFLYDPPNQFYRDRKTGGSFVQVSPKPCTDMHQRLLDAKGIRPKFIGISIIQGDPDLPPKTGFQLPNPDQFLSSVPVKYLGFWTRVDCDRLPSAIAHFHSTPSTVQKANFSLLEDYGLNHDMKWTDRKWWSWAEIIDLPNGDPQFPEIPVGAMAARTTRDGFFNVNSRAEFLIAHDTITVDPINSHFRSKDVPEGSIPTVERKELTMNPALPLADTSGANGNRYSLEGPEKIVGASPSQPVILEANPDTQRAATARKTRPQSKKGPETTERAAVGPNESTSFIDSLMSSGGKALLVEQNTAKQQLESELLLLSSEELIKLRQHPLYQLPTFQLADLLLRKRLEKDLTDLPEDERQSEIQFKLAMADYERQGGIDVNSSEISEEGGVFEEYLEKALRQTGVQGTDTKMEEEDNEEYGGQNYGDYIKNLLEKENSPESEGDDDEDLMKIEEFLKKELSTAVQPEDNRAGGYAQSAIKIEDDDTTLGILSRPRSVIGTLDTSQIDAQLKRLAPQMEMSGVPPETEYDRLISETIVKEEN</sequence>
<gene>
    <name evidence="3" type="ORF">TWF106_000788</name>
</gene>
<evidence type="ECO:0000256" key="2">
    <source>
        <dbReference type="SAM" id="Phobius"/>
    </source>
</evidence>